<reference evidence="5" key="1">
    <citation type="journal article" date="2020" name="Stud. Mycol.">
        <title>101 Dothideomycetes genomes: A test case for predicting lifestyles and emergence of pathogens.</title>
        <authorList>
            <person name="Haridas S."/>
            <person name="Albert R."/>
            <person name="Binder M."/>
            <person name="Bloem J."/>
            <person name="LaButti K."/>
            <person name="Salamov A."/>
            <person name="Andreopoulos B."/>
            <person name="Baker S."/>
            <person name="Barry K."/>
            <person name="Bills G."/>
            <person name="Bluhm B."/>
            <person name="Cannon C."/>
            <person name="Castanera R."/>
            <person name="Culley D."/>
            <person name="Daum C."/>
            <person name="Ezra D."/>
            <person name="Gonzalez J."/>
            <person name="Henrissat B."/>
            <person name="Kuo A."/>
            <person name="Liang C."/>
            <person name="Lipzen A."/>
            <person name="Lutzoni F."/>
            <person name="Magnuson J."/>
            <person name="Mondo S."/>
            <person name="Nolan M."/>
            <person name="Ohm R."/>
            <person name="Pangilinan J."/>
            <person name="Park H.-J."/>
            <person name="Ramirez L."/>
            <person name="Alfaro M."/>
            <person name="Sun H."/>
            <person name="Tritt A."/>
            <person name="Yoshinaga Y."/>
            <person name="Zwiers L.-H."/>
            <person name="Turgeon B."/>
            <person name="Goodwin S."/>
            <person name="Spatafora J."/>
            <person name="Crous P."/>
            <person name="Grigoriev I."/>
        </authorList>
    </citation>
    <scope>NUCLEOTIDE SEQUENCE [LARGE SCALE GENOMIC DNA]</scope>
    <source>
        <strain evidence="5">CBS 304.66</strain>
    </source>
</reference>
<dbReference type="Pfam" id="PF20153">
    <property type="entry name" value="DUF6535"/>
    <property type="match status" value="1"/>
</dbReference>
<feature type="transmembrane region" description="Helical" evidence="2">
    <location>
        <begin position="216"/>
        <end position="238"/>
    </location>
</feature>
<evidence type="ECO:0000256" key="1">
    <source>
        <dbReference type="SAM" id="MobiDB-lite"/>
    </source>
</evidence>
<dbReference type="AlphaFoldDB" id="A0A9P4N140"/>
<keyword evidence="5" id="KW-1185">Reference proteome</keyword>
<feature type="region of interest" description="Disordered" evidence="1">
    <location>
        <begin position="259"/>
        <end position="281"/>
    </location>
</feature>
<name>A0A9P4N140_9PLEO</name>
<sequence>MTNQDIHGYAPPTPQDIEYRIRLCWRILGHIAAVITAPYRRTFKLYTWKPLREIRAAVGDRRLLIAKIKGFKADKYEELQSVQVASSFCTGATLATITWECRTEPPWPVYALWYGSLVSGIFAVITSIQVKSMLDDLPDTEQLNANLSESELQRTQRAILRYRKRPGPSHWIMLFIWQFPSMTMSYAWSTFLAGLTLYICTPFIHKEPWSDRHRIAIAYLVIGGIGFLTYVSSSAFVYTSEKDYERSINNSKANTVDEEAGMSSVNVRRDSSRRLQGSSSTAADPIQTLRLKAFSESEIDSRFRQDRRDSGYSRPRLLI</sequence>
<feature type="transmembrane region" description="Helical" evidence="2">
    <location>
        <begin position="111"/>
        <end position="130"/>
    </location>
</feature>
<keyword evidence="2" id="KW-1133">Transmembrane helix</keyword>
<keyword evidence="2" id="KW-0812">Transmembrane</keyword>
<dbReference type="OrthoDB" id="630895at2759"/>
<dbReference type="EMBL" id="ML986767">
    <property type="protein sequence ID" value="KAF2258359.1"/>
    <property type="molecule type" value="Genomic_DNA"/>
</dbReference>
<evidence type="ECO:0000256" key="2">
    <source>
        <dbReference type="SAM" id="Phobius"/>
    </source>
</evidence>
<feature type="domain" description="DUF6535" evidence="3">
    <location>
        <begin position="109"/>
        <end position="199"/>
    </location>
</feature>
<protein>
    <recommendedName>
        <fullName evidence="3">DUF6535 domain-containing protein</fullName>
    </recommendedName>
</protein>
<evidence type="ECO:0000259" key="3">
    <source>
        <dbReference type="Pfam" id="PF20153"/>
    </source>
</evidence>
<accession>A0A9P4N140</accession>
<gene>
    <name evidence="4" type="ORF">CC78DRAFT_124606</name>
</gene>
<evidence type="ECO:0000313" key="5">
    <source>
        <dbReference type="Proteomes" id="UP000800093"/>
    </source>
</evidence>
<feature type="transmembrane region" description="Helical" evidence="2">
    <location>
        <begin position="186"/>
        <end position="204"/>
    </location>
</feature>
<proteinExistence type="predicted"/>
<organism evidence="4 5">
    <name type="scientific">Lojkania enalia</name>
    <dbReference type="NCBI Taxonomy" id="147567"/>
    <lineage>
        <taxon>Eukaryota</taxon>
        <taxon>Fungi</taxon>
        <taxon>Dikarya</taxon>
        <taxon>Ascomycota</taxon>
        <taxon>Pezizomycotina</taxon>
        <taxon>Dothideomycetes</taxon>
        <taxon>Pleosporomycetidae</taxon>
        <taxon>Pleosporales</taxon>
        <taxon>Pleosporales incertae sedis</taxon>
        <taxon>Lojkania</taxon>
    </lineage>
</organism>
<keyword evidence="2" id="KW-0472">Membrane</keyword>
<dbReference type="InterPro" id="IPR045338">
    <property type="entry name" value="DUF6535"/>
</dbReference>
<comment type="caution">
    <text evidence="4">The sequence shown here is derived from an EMBL/GenBank/DDBJ whole genome shotgun (WGS) entry which is preliminary data.</text>
</comment>
<dbReference type="Proteomes" id="UP000800093">
    <property type="component" value="Unassembled WGS sequence"/>
</dbReference>
<evidence type="ECO:0000313" key="4">
    <source>
        <dbReference type="EMBL" id="KAF2258359.1"/>
    </source>
</evidence>